<dbReference type="AlphaFoldDB" id="A0AA88X5X5"/>
<gene>
    <name evidence="10" type="ORF">RJ639_030316</name>
</gene>
<accession>A0AA88X5X5</accession>
<reference evidence="10" key="1">
    <citation type="submission" date="2022-12" db="EMBL/GenBank/DDBJ databases">
        <title>Draft genome assemblies for two species of Escallonia (Escalloniales).</title>
        <authorList>
            <person name="Chanderbali A."/>
            <person name="Dervinis C."/>
            <person name="Anghel I."/>
            <person name="Soltis D."/>
            <person name="Soltis P."/>
            <person name="Zapata F."/>
        </authorList>
    </citation>
    <scope>NUCLEOTIDE SEQUENCE</scope>
    <source>
        <strain evidence="10">UCBG64.0493</strain>
        <tissue evidence="10">Leaf</tissue>
    </source>
</reference>
<keyword evidence="3 8" id="KW-0813">Transport</keyword>
<dbReference type="PANTHER" id="PTHR15680">
    <property type="entry name" value="RIBOSOMAL PROTEIN L19"/>
    <property type="match status" value="1"/>
</dbReference>
<sequence length="313" mass="35335">MQSLYGRIRSVTMHHNFGLKSSSVFASDGVAAISFLSDSIDKSAGYLSRMVLQKTFGTQTGSLISSDRSGMPSAAVFQGYSRQGVSQCSLVVPTFVTRCLTTLGDSGKSITQDPSASISDILDKEAVEDVRAKREIPDIKPGYIIQFRLEVPENKRRSSVLKGIVIARRNAGLNTTIRIRRLVAGVGIENLLPLYSPNIKEIKVLDKKKVRRAKLYYLRDKLNPFRGKWNDALGLVVGLDLGDEKFCFNMHYLSTDRPETMSLRPKERTEVRQNRYKVVVDAEEGRRQREDNMVEIRKNRREESLQKKRCEGL</sequence>
<dbReference type="GO" id="GO:0005840">
    <property type="term" value="C:ribosome"/>
    <property type="evidence" value="ECO:0007669"/>
    <property type="project" value="UniProtKB-KW"/>
</dbReference>
<protein>
    <recommendedName>
        <fullName evidence="9">IBB domain-containing protein</fullName>
    </recommendedName>
</protein>
<dbReference type="SUPFAM" id="SSF50104">
    <property type="entry name" value="Translation proteins SH3-like domain"/>
    <property type="match status" value="1"/>
</dbReference>
<comment type="similarity">
    <text evidence="2">Belongs to the importin alpha family.</text>
</comment>
<dbReference type="GO" id="GO:0061608">
    <property type="term" value="F:nuclear import signal receptor activity"/>
    <property type="evidence" value="ECO:0007669"/>
    <property type="project" value="InterPro"/>
</dbReference>
<evidence type="ECO:0000313" key="10">
    <source>
        <dbReference type="EMBL" id="KAK3037508.1"/>
    </source>
</evidence>
<dbReference type="PROSITE" id="PS51214">
    <property type="entry name" value="IBB"/>
    <property type="match status" value="1"/>
</dbReference>
<keyword evidence="11" id="KW-1185">Reference proteome</keyword>
<dbReference type="GO" id="GO:1990904">
    <property type="term" value="C:ribonucleoprotein complex"/>
    <property type="evidence" value="ECO:0007669"/>
    <property type="project" value="UniProtKB-KW"/>
</dbReference>
<dbReference type="GO" id="GO:0003735">
    <property type="term" value="F:structural constituent of ribosome"/>
    <property type="evidence" value="ECO:0007669"/>
    <property type="project" value="InterPro"/>
</dbReference>
<dbReference type="EMBL" id="JAVXUP010000121">
    <property type="protein sequence ID" value="KAK3037508.1"/>
    <property type="molecule type" value="Genomic_DNA"/>
</dbReference>
<keyword evidence="6" id="KW-0689">Ribosomal protein</keyword>
<dbReference type="Pfam" id="PF01245">
    <property type="entry name" value="Ribosomal_L19"/>
    <property type="match status" value="1"/>
</dbReference>
<evidence type="ECO:0000256" key="4">
    <source>
        <dbReference type="ARBA" id="ARBA00022737"/>
    </source>
</evidence>
<dbReference type="InterPro" id="IPR036975">
    <property type="entry name" value="Importin-a_IBB_sf"/>
</dbReference>
<evidence type="ECO:0000256" key="2">
    <source>
        <dbReference type="ARBA" id="ARBA00010394"/>
    </source>
</evidence>
<dbReference type="GO" id="GO:0006606">
    <property type="term" value="P:protein import into nucleus"/>
    <property type="evidence" value="ECO:0007669"/>
    <property type="project" value="InterPro"/>
</dbReference>
<dbReference type="PANTHER" id="PTHR15680:SF9">
    <property type="entry name" value="LARGE RIBOSOMAL SUBUNIT PROTEIN BL19M"/>
    <property type="match status" value="1"/>
</dbReference>
<evidence type="ECO:0000256" key="6">
    <source>
        <dbReference type="ARBA" id="ARBA00022980"/>
    </source>
</evidence>
<keyword evidence="4" id="KW-0677">Repeat</keyword>
<dbReference type="GO" id="GO:0006412">
    <property type="term" value="P:translation"/>
    <property type="evidence" value="ECO:0007669"/>
    <property type="project" value="InterPro"/>
</dbReference>
<dbReference type="InterPro" id="IPR001857">
    <property type="entry name" value="Ribosomal_bL19"/>
</dbReference>
<evidence type="ECO:0000256" key="1">
    <source>
        <dbReference type="ARBA" id="ARBA00005781"/>
    </source>
</evidence>
<dbReference type="Proteomes" id="UP001188597">
    <property type="component" value="Unassembled WGS sequence"/>
</dbReference>
<evidence type="ECO:0000259" key="9">
    <source>
        <dbReference type="PROSITE" id="PS51214"/>
    </source>
</evidence>
<dbReference type="Pfam" id="PF01749">
    <property type="entry name" value="IBB"/>
    <property type="match status" value="1"/>
</dbReference>
<dbReference type="Gene3D" id="2.30.30.790">
    <property type="match status" value="1"/>
</dbReference>
<comment type="caution">
    <text evidence="10">The sequence shown here is derived from an EMBL/GenBank/DDBJ whole genome shotgun (WGS) entry which is preliminary data.</text>
</comment>
<keyword evidence="5" id="KW-0653">Protein transport</keyword>
<proteinExistence type="inferred from homology"/>
<evidence type="ECO:0000256" key="3">
    <source>
        <dbReference type="ARBA" id="ARBA00022448"/>
    </source>
</evidence>
<keyword evidence="7" id="KW-0687">Ribonucleoprotein</keyword>
<name>A0AA88X5X5_9ASTE</name>
<evidence type="ECO:0000256" key="8">
    <source>
        <dbReference type="PROSITE-ProRule" id="PRU00561"/>
    </source>
</evidence>
<evidence type="ECO:0000256" key="5">
    <source>
        <dbReference type="ARBA" id="ARBA00022927"/>
    </source>
</evidence>
<dbReference type="PRINTS" id="PR00061">
    <property type="entry name" value="RIBOSOMALL19"/>
</dbReference>
<organism evidence="10 11">
    <name type="scientific">Escallonia herrerae</name>
    <dbReference type="NCBI Taxonomy" id="1293975"/>
    <lineage>
        <taxon>Eukaryota</taxon>
        <taxon>Viridiplantae</taxon>
        <taxon>Streptophyta</taxon>
        <taxon>Embryophyta</taxon>
        <taxon>Tracheophyta</taxon>
        <taxon>Spermatophyta</taxon>
        <taxon>Magnoliopsida</taxon>
        <taxon>eudicotyledons</taxon>
        <taxon>Gunneridae</taxon>
        <taxon>Pentapetalae</taxon>
        <taxon>asterids</taxon>
        <taxon>campanulids</taxon>
        <taxon>Escalloniales</taxon>
        <taxon>Escalloniaceae</taxon>
        <taxon>Escallonia</taxon>
    </lineage>
</organism>
<dbReference type="FunFam" id="1.20.5.690:FF:000002">
    <property type="entry name" value="Importin subunit alpha"/>
    <property type="match status" value="1"/>
</dbReference>
<evidence type="ECO:0000313" key="11">
    <source>
        <dbReference type="Proteomes" id="UP001188597"/>
    </source>
</evidence>
<feature type="domain" description="IBB" evidence="9">
    <location>
        <begin position="256"/>
        <end position="313"/>
    </location>
</feature>
<dbReference type="InterPro" id="IPR038657">
    <property type="entry name" value="Ribosomal_bL19_sf"/>
</dbReference>
<dbReference type="Gene3D" id="1.20.5.690">
    <property type="entry name" value="Importin-alpha, importin-beta-binding domain"/>
    <property type="match status" value="1"/>
</dbReference>
<dbReference type="FunFam" id="2.30.30.790:FF:000003">
    <property type="entry name" value="50S ribosomal protein L19, chloroplastic"/>
    <property type="match status" value="1"/>
</dbReference>
<dbReference type="InterPro" id="IPR008991">
    <property type="entry name" value="Translation_prot_SH3-like_sf"/>
</dbReference>
<evidence type="ECO:0000256" key="7">
    <source>
        <dbReference type="ARBA" id="ARBA00023274"/>
    </source>
</evidence>
<comment type="similarity">
    <text evidence="1">Belongs to the bacterial ribosomal protein bL19 family.</text>
</comment>
<dbReference type="InterPro" id="IPR002652">
    <property type="entry name" value="Importin-a_IBB"/>
</dbReference>